<name>A0A1I4MK61_9BURK</name>
<dbReference type="SUPFAM" id="SSF51430">
    <property type="entry name" value="NAD(P)-linked oxidoreductase"/>
    <property type="match status" value="1"/>
</dbReference>
<dbReference type="AlphaFoldDB" id="A0A1I4MK61"/>
<dbReference type="GO" id="GO:0016491">
    <property type="term" value="F:oxidoreductase activity"/>
    <property type="evidence" value="ECO:0007669"/>
    <property type="project" value="UniProtKB-KW"/>
</dbReference>
<accession>A0A1I4MK61</accession>
<sequence length="370" mass="38689">MNAAQHADAVSTATTATTGTTGTINTNNTIHNSGAAPAVLPARAIGPFSVSALGLGCMGMSEFYGATDDAQSLATLEAAFELGVTLYDTADMYGSGHNEQLLGRFLQGKRAQVRLATKFGLVREPGRYAREVDNSPAYIRRACEASLKRLGVEHIDLYYMHRLNLAQTPLAESVGALAELVREGKIGAIGLCEVSPATLRAAAAVHPIAAVQSEYSLWTRDPEQGVLQACAEVGAAFCAYSPLGRGFLTGMVAEASLHDASDARSFNPRFAGENMRSNRRIVDTVRAIAAEKGCTPAQLALAWLLAQGGAGRPAIVAIPGTKRVAYLRDNLGALEVALSAAELARIAAALPLGMAAGARYSEEGMKGLNA</sequence>
<dbReference type="OrthoDB" id="5488419at2"/>
<dbReference type="InterPro" id="IPR036812">
    <property type="entry name" value="NAD(P)_OxRdtase_dom_sf"/>
</dbReference>
<proteinExistence type="predicted"/>
<protein>
    <submittedName>
        <fullName evidence="4">Predicted oxidoreductase</fullName>
    </submittedName>
</protein>
<dbReference type="Pfam" id="PF00248">
    <property type="entry name" value="Aldo_ket_red"/>
    <property type="match status" value="1"/>
</dbReference>
<dbReference type="STRING" id="758825.SAMN02982985_02443"/>
<evidence type="ECO:0000259" key="3">
    <source>
        <dbReference type="Pfam" id="PF00248"/>
    </source>
</evidence>
<dbReference type="EMBL" id="FOTW01000011">
    <property type="protein sequence ID" value="SFM03453.1"/>
    <property type="molecule type" value="Genomic_DNA"/>
</dbReference>
<feature type="compositionally biased region" description="Low complexity" evidence="2">
    <location>
        <begin position="12"/>
        <end position="30"/>
    </location>
</feature>
<dbReference type="PANTHER" id="PTHR43625">
    <property type="entry name" value="AFLATOXIN B1 ALDEHYDE REDUCTASE"/>
    <property type="match status" value="1"/>
</dbReference>
<gene>
    <name evidence="4" type="ORF">SAMN02982985_02443</name>
</gene>
<keyword evidence="5" id="KW-1185">Reference proteome</keyword>
<evidence type="ECO:0000256" key="2">
    <source>
        <dbReference type="SAM" id="MobiDB-lite"/>
    </source>
</evidence>
<dbReference type="Proteomes" id="UP000199470">
    <property type="component" value="Unassembled WGS sequence"/>
</dbReference>
<dbReference type="GO" id="GO:0005737">
    <property type="term" value="C:cytoplasm"/>
    <property type="evidence" value="ECO:0007669"/>
    <property type="project" value="TreeGrafter"/>
</dbReference>
<evidence type="ECO:0000256" key="1">
    <source>
        <dbReference type="ARBA" id="ARBA00023002"/>
    </source>
</evidence>
<dbReference type="Gene3D" id="3.20.20.100">
    <property type="entry name" value="NADP-dependent oxidoreductase domain"/>
    <property type="match status" value="1"/>
</dbReference>
<dbReference type="InterPro" id="IPR023210">
    <property type="entry name" value="NADP_OxRdtase_dom"/>
</dbReference>
<feature type="domain" description="NADP-dependent oxidoreductase" evidence="3">
    <location>
        <begin position="53"/>
        <end position="349"/>
    </location>
</feature>
<feature type="region of interest" description="Disordered" evidence="2">
    <location>
        <begin position="1"/>
        <end position="30"/>
    </location>
</feature>
<evidence type="ECO:0000313" key="4">
    <source>
        <dbReference type="EMBL" id="SFM03453.1"/>
    </source>
</evidence>
<evidence type="ECO:0000313" key="5">
    <source>
        <dbReference type="Proteomes" id="UP000199470"/>
    </source>
</evidence>
<organism evidence="4 5">
    <name type="scientific">Rugamonas rubra</name>
    <dbReference type="NCBI Taxonomy" id="758825"/>
    <lineage>
        <taxon>Bacteria</taxon>
        <taxon>Pseudomonadati</taxon>
        <taxon>Pseudomonadota</taxon>
        <taxon>Betaproteobacteria</taxon>
        <taxon>Burkholderiales</taxon>
        <taxon>Oxalobacteraceae</taxon>
        <taxon>Telluria group</taxon>
        <taxon>Rugamonas</taxon>
    </lineage>
</organism>
<dbReference type="InterPro" id="IPR050791">
    <property type="entry name" value="Aldo-Keto_reductase"/>
</dbReference>
<keyword evidence="1" id="KW-0560">Oxidoreductase</keyword>
<reference evidence="4 5" key="1">
    <citation type="submission" date="2016-10" db="EMBL/GenBank/DDBJ databases">
        <authorList>
            <person name="de Groot N.N."/>
        </authorList>
    </citation>
    <scope>NUCLEOTIDE SEQUENCE [LARGE SCALE GENOMIC DNA]</scope>
    <source>
        <strain evidence="4 5">ATCC 43154</strain>
    </source>
</reference>
<dbReference type="PANTHER" id="PTHR43625:SF40">
    <property type="entry name" value="ALDO-KETO REDUCTASE YAKC [NADP(+)]"/>
    <property type="match status" value="1"/>
</dbReference>